<accession>A0ABV5R535</accession>
<reference evidence="2 3" key="1">
    <citation type="submission" date="2024-09" db="EMBL/GenBank/DDBJ databases">
        <authorList>
            <person name="Sun Q."/>
            <person name="Mori K."/>
        </authorList>
    </citation>
    <scope>NUCLEOTIDE SEQUENCE [LARGE SCALE GENOMIC DNA]</scope>
    <source>
        <strain evidence="2 3">JCM 3331</strain>
    </source>
</reference>
<dbReference type="EMBL" id="JBHMCG010000052">
    <property type="protein sequence ID" value="MFB9572852.1"/>
    <property type="molecule type" value="Genomic_DNA"/>
</dbReference>
<organism evidence="2 3">
    <name type="scientific">Streptomyces yanii</name>
    <dbReference type="NCBI Taxonomy" id="78510"/>
    <lineage>
        <taxon>Bacteria</taxon>
        <taxon>Bacillati</taxon>
        <taxon>Actinomycetota</taxon>
        <taxon>Actinomycetes</taxon>
        <taxon>Kitasatosporales</taxon>
        <taxon>Streptomycetaceae</taxon>
        <taxon>Streptomyces</taxon>
    </lineage>
</organism>
<keyword evidence="1" id="KW-0472">Membrane</keyword>
<keyword evidence="1" id="KW-0812">Transmembrane</keyword>
<comment type="caution">
    <text evidence="2">The sequence shown here is derived from an EMBL/GenBank/DDBJ whole genome shotgun (WGS) entry which is preliminary data.</text>
</comment>
<feature type="transmembrane region" description="Helical" evidence="1">
    <location>
        <begin position="97"/>
        <end position="119"/>
    </location>
</feature>
<keyword evidence="3" id="KW-1185">Reference proteome</keyword>
<dbReference type="RefSeq" id="WP_345520298.1">
    <property type="nucleotide sequence ID" value="NZ_BAAAXD010000056.1"/>
</dbReference>
<evidence type="ECO:0000256" key="1">
    <source>
        <dbReference type="SAM" id="Phobius"/>
    </source>
</evidence>
<protein>
    <submittedName>
        <fullName evidence="2">Uncharacterized protein</fullName>
    </submittedName>
</protein>
<gene>
    <name evidence="2" type="ORF">ACFFTL_11090</name>
</gene>
<keyword evidence="1" id="KW-1133">Transmembrane helix</keyword>
<evidence type="ECO:0000313" key="3">
    <source>
        <dbReference type="Proteomes" id="UP001589710"/>
    </source>
</evidence>
<dbReference type="Proteomes" id="UP001589710">
    <property type="component" value="Unassembled WGS sequence"/>
</dbReference>
<sequence>MPEDSVFIGADMEDDGPLAGLDDYLLSSAEDEEARRRATRFTERLPWLTAAQRADIERAFAADWTAASRAIDARVSARSAELVIEYATRYRFLRARCLLAATACIGMVTCVFGVALLVAR</sequence>
<evidence type="ECO:0000313" key="2">
    <source>
        <dbReference type="EMBL" id="MFB9572852.1"/>
    </source>
</evidence>
<proteinExistence type="predicted"/>
<name>A0ABV5R535_9ACTN</name>